<dbReference type="AlphaFoldDB" id="A0A2A6LMW5"/>
<organism evidence="1 2">
    <name type="scientific">Rhizobium fredii</name>
    <name type="common">Sinorhizobium fredii</name>
    <dbReference type="NCBI Taxonomy" id="380"/>
    <lineage>
        <taxon>Bacteria</taxon>
        <taxon>Pseudomonadati</taxon>
        <taxon>Pseudomonadota</taxon>
        <taxon>Alphaproteobacteria</taxon>
        <taxon>Hyphomicrobiales</taxon>
        <taxon>Rhizobiaceae</taxon>
        <taxon>Sinorhizobium/Ensifer group</taxon>
        <taxon>Sinorhizobium</taxon>
    </lineage>
</organism>
<protein>
    <submittedName>
        <fullName evidence="1">Uncharacterized protein</fullName>
    </submittedName>
</protein>
<dbReference type="EMBL" id="NWTC01000077">
    <property type="protein sequence ID" value="PDT43708.1"/>
    <property type="molecule type" value="Genomic_DNA"/>
</dbReference>
<reference evidence="1 2" key="1">
    <citation type="submission" date="2017-09" db="EMBL/GenBank/DDBJ databases">
        <title>Comparative genomics of rhizobia isolated from Phaseolus vulgaris in China.</title>
        <authorList>
            <person name="Tong W."/>
        </authorList>
    </citation>
    <scope>NUCLEOTIDE SEQUENCE [LARGE SCALE GENOMIC DNA]</scope>
    <source>
        <strain evidence="1 2">PCH1</strain>
    </source>
</reference>
<name>A0A2A6LMW5_RHIFR</name>
<evidence type="ECO:0000313" key="2">
    <source>
        <dbReference type="Proteomes" id="UP000220353"/>
    </source>
</evidence>
<proteinExistence type="predicted"/>
<evidence type="ECO:0000313" key="1">
    <source>
        <dbReference type="EMBL" id="PDT43708.1"/>
    </source>
</evidence>
<sequence>MLILIWIWQTFPSRSRSKGCQIWPCGQLSYAAPPVQKPGYLLQPSQSDAIDVFDLVALLEPRRAVRLRQILRPASRDLSGDARSGNTNRP</sequence>
<accession>A0A2A6LMW5</accession>
<gene>
    <name evidence="1" type="ORF">CO661_33670</name>
</gene>
<dbReference type="Proteomes" id="UP000220353">
    <property type="component" value="Unassembled WGS sequence"/>
</dbReference>
<comment type="caution">
    <text evidence="1">The sequence shown here is derived from an EMBL/GenBank/DDBJ whole genome shotgun (WGS) entry which is preliminary data.</text>
</comment>